<dbReference type="GeneID" id="14005437"/>
<dbReference type="Gene3D" id="3.30.342.10">
    <property type="entry name" value="DNA Polymerase, chain B, domain 1"/>
    <property type="match status" value="1"/>
</dbReference>
<evidence type="ECO:0000313" key="1">
    <source>
        <dbReference type="EMBL" id="AFD03013.1"/>
    </source>
</evidence>
<dbReference type="EMBL" id="JN371769">
    <property type="protein sequence ID" value="AFD03013.1"/>
    <property type="molecule type" value="Genomic_DNA"/>
</dbReference>
<dbReference type="RefSeq" id="YP_007001664.1">
    <property type="nucleotide sequence ID" value="NC_019443.1"/>
</dbReference>
<dbReference type="KEGG" id="vg:14005437"/>
<name>H8ZNF2_9CAUD</name>
<dbReference type="InterPro" id="IPR012337">
    <property type="entry name" value="RNaseH-like_sf"/>
</dbReference>
<evidence type="ECO:0000313" key="2">
    <source>
        <dbReference type="Proteomes" id="UP000007597"/>
    </source>
</evidence>
<keyword evidence="2" id="KW-1185">Reference proteome</keyword>
<proteinExistence type="predicted"/>
<dbReference type="SUPFAM" id="SSF53098">
    <property type="entry name" value="Ribonuclease H-like"/>
    <property type="match status" value="1"/>
</dbReference>
<dbReference type="Proteomes" id="UP000007597">
    <property type="component" value="Segment"/>
</dbReference>
<sequence length="104" mass="12264">MSSFYTNIQLAGDTILYRGYENGEPVQFRTQFSPTLYVLSKNATEEYKTLDGRPVAPMQFQTAREAREFIKTYDGVESFEVHGYERFVYQYIRREFPDGVDYDI</sequence>
<accession>H8ZNF2</accession>
<organism evidence="1 2">
    <name type="scientific">Synechococcus phage metaG-MbCM1</name>
    <dbReference type="NCBI Taxonomy" id="1079999"/>
    <lineage>
        <taxon>Viruses</taxon>
        <taxon>Duplodnaviria</taxon>
        <taxon>Heunggongvirae</taxon>
        <taxon>Uroviricota</taxon>
        <taxon>Caudoviricetes</taxon>
        <taxon>Pantevenvirales</taxon>
        <taxon>Kyanoviridae</taxon>
        <taxon>Galenevirus</taxon>
        <taxon>Galenevirus mbcm1</taxon>
    </lineage>
</organism>
<reference evidence="1 2" key="1">
    <citation type="submission" date="2011-07" db="EMBL/GenBank/DDBJ databases">
        <title>Viral Tagging: a high-throughput approach to explore virus-host interactions.</title>
        <authorList>
            <person name="Deng L."/>
            <person name="Sullivan M.B."/>
            <person name="Poulos B."/>
            <person name="Ignacio Espinoza J.C."/>
        </authorList>
    </citation>
    <scope>NUCLEOTIDE SEQUENCE [LARGE SCALE GENOMIC DNA]</scope>
</reference>
<protein>
    <submittedName>
        <fullName evidence="1">Gp43 DNA polymerase</fullName>
    </submittedName>
</protein>